<dbReference type="InterPro" id="IPR044858">
    <property type="entry name" value="Stomagen_C"/>
</dbReference>
<dbReference type="AlphaFoldDB" id="A0A835V127"/>
<comment type="caution">
    <text evidence="3">The sequence shown here is derived from an EMBL/GenBank/DDBJ whole genome shotgun (WGS) entry which is preliminary data.</text>
</comment>
<sequence length="115" mass="13017">MAIKKSSSLLPIFILCLLSSKLVRAPTTQAPASINQKFSFMNDPEAKVSRRGGTRELMEKRNGAERRRMVGSMAPHCTYNECRGCRFKCTAELVPVDARDPISSAYRYRCVCHRF</sequence>
<evidence type="ECO:0000259" key="2">
    <source>
        <dbReference type="Pfam" id="PF16851"/>
    </source>
</evidence>
<feature type="chain" id="PRO_5032420927" description="Stomagen C-terminal domain-containing protein" evidence="1">
    <location>
        <begin position="26"/>
        <end position="115"/>
    </location>
</feature>
<dbReference type="InterPro" id="IPR031753">
    <property type="entry name" value="Stomagen"/>
</dbReference>
<dbReference type="GO" id="GO:2000123">
    <property type="term" value="P:positive regulation of stomatal complex development"/>
    <property type="evidence" value="ECO:0007669"/>
    <property type="project" value="InterPro"/>
</dbReference>
<dbReference type="CDD" id="cd22743">
    <property type="entry name" value="stomagen-like"/>
    <property type="match status" value="1"/>
</dbReference>
<proteinExistence type="predicted"/>
<feature type="domain" description="Stomagen C-terminal" evidence="2">
    <location>
        <begin position="65"/>
        <end position="113"/>
    </location>
</feature>
<evidence type="ECO:0000256" key="1">
    <source>
        <dbReference type="SAM" id="SignalP"/>
    </source>
</evidence>
<dbReference type="Pfam" id="PF16851">
    <property type="entry name" value="Stomagen"/>
    <property type="match status" value="1"/>
</dbReference>
<gene>
    <name evidence="3" type="ORF">HPP92_011498</name>
</gene>
<dbReference type="PANTHER" id="PTHR37239:SF1">
    <property type="entry name" value="EPIDERMAL PATTERNING FACTOR-LIKE PROTEIN 9"/>
    <property type="match status" value="1"/>
</dbReference>
<dbReference type="Gene3D" id="2.20.25.390">
    <property type="entry name" value="Stomagen"/>
    <property type="match status" value="1"/>
</dbReference>
<accession>A0A835V127</accession>
<dbReference type="OrthoDB" id="1893550at2759"/>
<reference evidence="3 4" key="1">
    <citation type="journal article" date="2020" name="Nat. Food">
        <title>A phased Vanilla planifolia genome enables genetic improvement of flavour and production.</title>
        <authorList>
            <person name="Hasing T."/>
            <person name="Tang H."/>
            <person name="Brym M."/>
            <person name="Khazi F."/>
            <person name="Huang T."/>
            <person name="Chambers A.H."/>
        </authorList>
    </citation>
    <scope>NUCLEOTIDE SEQUENCE [LARGE SCALE GENOMIC DNA]</scope>
    <source>
        <tissue evidence="3">Leaf</tissue>
    </source>
</reference>
<dbReference type="EMBL" id="JADCNM010000005">
    <property type="protein sequence ID" value="KAG0483414.1"/>
    <property type="molecule type" value="Genomic_DNA"/>
</dbReference>
<organism evidence="3 4">
    <name type="scientific">Vanilla planifolia</name>
    <name type="common">Vanilla</name>
    <dbReference type="NCBI Taxonomy" id="51239"/>
    <lineage>
        <taxon>Eukaryota</taxon>
        <taxon>Viridiplantae</taxon>
        <taxon>Streptophyta</taxon>
        <taxon>Embryophyta</taxon>
        <taxon>Tracheophyta</taxon>
        <taxon>Spermatophyta</taxon>
        <taxon>Magnoliopsida</taxon>
        <taxon>Liliopsida</taxon>
        <taxon>Asparagales</taxon>
        <taxon>Orchidaceae</taxon>
        <taxon>Vanilloideae</taxon>
        <taxon>Vanilleae</taxon>
        <taxon>Vanilla</taxon>
    </lineage>
</organism>
<dbReference type="InterPro" id="IPR038572">
    <property type="entry name" value="Stomagen_C_sf"/>
</dbReference>
<keyword evidence="1" id="KW-0732">Signal</keyword>
<evidence type="ECO:0000313" key="3">
    <source>
        <dbReference type="EMBL" id="KAG0483414.1"/>
    </source>
</evidence>
<dbReference type="Proteomes" id="UP000639772">
    <property type="component" value="Unassembled WGS sequence"/>
</dbReference>
<dbReference type="PANTHER" id="PTHR37239">
    <property type="entry name" value="EPIDERMAL PATTERNING FACTOR-LIKE PROTEIN 9"/>
    <property type="match status" value="1"/>
</dbReference>
<feature type="signal peptide" evidence="1">
    <location>
        <begin position="1"/>
        <end position="25"/>
    </location>
</feature>
<evidence type="ECO:0000313" key="4">
    <source>
        <dbReference type="Proteomes" id="UP000639772"/>
    </source>
</evidence>
<protein>
    <recommendedName>
        <fullName evidence="2">Stomagen C-terminal domain-containing protein</fullName>
    </recommendedName>
</protein>
<name>A0A835V127_VANPL</name>